<evidence type="ECO:0000256" key="1">
    <source>
        <dbReference type="SAM" id="MobiDB-lite"/>
    </source>
</evidence>
<reference evidence="3" key="1">
    <citation type="submission" date="2021-01" db="EMBL/GenBank/DDBJ databases">
        <authorList>
            <person name="Corre E."/>
            <person name="Pelletier E."/>
            <person name="Niang G."/>
            <person name="Scheremetjew M."/>
            <person name="Finn R."/>
            <person name="Kale V."/>
            <person name="Holt S."/>
            <person name="Cochrane G."/>
            <person name="Meng A."/>
            <person name="Brown T."/>
            <person name="Cohen L."/>
        </authorList>
    </citation>
    <scope>NUCLEOTIDE SEQUENCE</scope>
    <source>
        <strain evidence="3">PLY182g</strain>
    </source>
</reference>
<dbReference type="InterPro" id="IPR052289">
    <property type="entry name" value="Calcyclin-binding_UBL-bridge"/>
</dbReference>
<name>A0A7S0Q5W8_9EUKA</name>
<dbReference type="SUPFAM" id="SSF49764">
    <property type="entry name" value="HSP20-like chaperones"/>
    <property type="match status" value="1"/>
</dbReference>
<dbReference type="CDD" id="cd06468">
    <property type="entry name" value="p23_CacyBP"/>
    <property type="match status" value="1"/>
</dbReference>
<feature type="domain" description="CS" evidence="2">
    <location>
        <begin position="107"/>
        <end position="211"/>
    </location>
</feature>
<sequence length="275" mass="29497">MLDAYLAQLQAVVAARAAVSNTPSPSDVDMDAALPLPSSISSTSSMEPQCAAAVETESIPLPPAQLKAVLPVTAPVTAPVVTPVAAPLPVRLTPSVAASSSEPVRYSPIPSYGWDQDGYGKDPNNVYVYVVHSIFEGIGEHKECVQCSFTTSSFDLKILGFKGKNYRLNVPNLDKEIDPAMSKALVKKDSIKIKMRKVKGQYGYDSWLDLSAKRSGGALAKDKDPGEGLMDMMKQMYDDGDDQMKKTLGEAMLKSRQDQMRGGASSSLPSGDDDF</sequence>
<evidence type="ECO:0000313" key="3">
    <source>
        <dbReference type="EMBL" id="CAD8618624.1"/>
    </source>
</evidence>
<dbReference type="PANTHER" id="PTHR13164:SF3">
    <property type="entry name" value="CALCYCLIN-BINDING PROTEIN"/>
    <property type="match status" value="1"/>
</dbReference>
<dbReference type="AlphaFoldDB" id="A0A7S0Q5W8"/>
<dbReference type="InterPro" id="IPR007052">
    <property type="entry name" value="CS_dom"/>
</dbReference>
<dbReference type="InterPro" id="IPR037893">
    <property type="entry name" value="CS_CacyBP"/>
</dbReference>
<feature type="region of interest" description="Disordered" evidence="1">
    <location>
        <begin position="253"/>
        <end position="275"/>
    </location>
</feature>
<evidence type="ECO:0000259" key="2">
    <source>
        <dbReference type="PROSITE" id="PS51203"/>
    </source>
</evidence>
<organism evidence="3">
    <name type="scientific">Coccolithus braarudii</name>
    <dbReference type="NCBI Taxonomy" id="221442"/>
    <lineage>
        <taxon>Eukaryota</taxon>
        <taxon>Haptista</taxon>
        <taxon>Haptophyta</taxon>
        <taxon>Prymnesiophyceae</taxon>
        <taxon>Coccolithales</taxon>
        <taxon>Coccolithaceae</taxon>
        <taxon>Coccolithus</taxon>
    </lineage>
</organism>
<dbReference type="Pfam" id="PF04969">
    <property type="entry name" value="CS"/>
    <property type="match status" value="1"/>
</dbReference>
<dbReference type="GO" id="GO:0005634">
    <property type="term" value="C:nucleus"/>
    <property type="evidence" value="ECO:0007669"/>
    <property type="project" value="TreeGrafter"/>
</dbReference>
<dbReference type="GO" id="GO:0031625">
    <property type="term" value="F:ubiquitin protein ligase binding"/>
    <property type="evidence" value="ECO:0007669"/>
    <property type="project" value="InterPro"/>
</dbReference>
<dbReference type="PANTHER" id="PTHR13164">
    <property type="entry name" value="CALICYLIN BINDING PROTEIN"/>
    <property type="match status" value="1"/>
</dbReference>
<protein>
    <recommendedName>
        <fullName evidence="2">CS domain-containing protein</fullName>
    </recommendedName>
</protein>
<accession>A0A7S0Q5W8</accession>
<gene>
    <name evidence="3" type="ORF">CPEL01642_LOCUS22005</name>
</gene>
<dbReference type="EMBL" id="HBEY01045906">
    <property type="protein sequence ID" value="CAD8618624.1"/>
    <property type="molecule type" value="Transcribed_RNA"/>
</dbReference>
<dbReference type="Gene3D" id="2.60.40.790">
    <property type="match status" value="1"/>
</dbReference>
<proteinExistence type="predicted"/>
<dbReference type="GO" id="GO:0015631">
    <property type="term" value="F:tubulin binding"/>
    <property type="evidence" value="ECO:0007669"/>
    <property type="project" value="InterPro"/>
</dbReference>
<dbReference type="GO" id="GO:0044548">
    <property type="term" value="F:S100 protein binding"/>
    <property type="evidence" value="ECO:0007669"/>
    <property type="project" value="InterPro"/>
</dbReference>
<dbReference type="InterPro" id="IPR008978">
    <property type="entry name" value="HSP20-like_chaperone"/>
</dbReference>
<dbReference type="PROSITE" id="PS51203">
    <property type="entry name" value="CS"/>
    <property type="match status" value="1"/>
</dbReference>